<comment type="subcellular location">
    <subcellularLocation>
        <location evidence="1">Membrane</location>
        <topology evidence="1">Single-pass type I membrane protein</topology>
    </subcellularLocation>
</comment>
<proteinExistence type="predicted"/>
<dbReference type="SUPFAM" id="SSF54452">
    <property type="entry name" value="MHC antigen-recognition domain"/>
    <property type="match status" value="1"/>
</dbReference>
<dbReference type="InterPro" id="IPR000353">
    <property type="entry name" value="MHC_II_b_N"/>
</dbReference>
<dbReference type="InterPro" id="IPR013783">
    <property type="entry name" value="Ig-like_fold"/>
</dbReference>
<evidence type="ECO:0000256" key="5">
    <source>
        <dbReference type="ARBA" id="ARBA00023180"/>
    </source>
</evidence>
<dbReference type="Pfam" id="PF00969">
    <property type="entry name" value="MHC_II_beta"/>
    <property type="match status" value="1"/>
</dbReference>
<evidence type="ECO:0000256" key="6">
    <source>
        <dbReference type="SAM" id="Phobius"/>
    </source>
</evidence>
<name>A0A673I8B4_9TELE</name>
<keyword evidence="6" id="KW-0472">Membrane</keyword>
<dbReference type="SMART" id="SM00921">
    <property type="entry name" value="MHC_II_beta"/>
    <property type="match status" value="1"/>
</dbReference>
<organism evidence="8 9">
    <name type="scientific">Sinocyclocheilus rhinocerous</name>
    <dbReference type="NCBI Taxonomy" id="307959"/>
    <lineage>
        <taxon>Eukaryota</taxon>
        <taxon>Metazoa</taxon>
        <taxon>Chordata</taxon>
        <taxon>Craniata</taxon>
        <taxon>Vertebrata</taxon>
        <taxon>Euteleostomi</taxon>
        <taxon>Actinopterygii</taxon>
        <taxon>Neopterygii</taxon>
        <taxon>Teleostei</taxon>
        <taxon>Ostariophysi</taxon>
        <taxon>Cypriniformes</taxon>
        <taxon>Cyprinidae</taxon>
        <taxon>Cyprininae</taxon>
        <taxon>Sinocyclocheilus</taxon>
    </lineage>
</organism>
<reference evidence="8" key="1">
    <citation type="submission" date="2025-08" db="UniProtKB">
        <authorList>
            <consortium name="Ensembl"/>
        </authorList>
    </citation>
    <scope>IDENTIFICATION</scope>
</reference>
<keyword evidence="2 6" id="KW-0812">Transmembrane</keyword>
<dbReference type="Ensembl" id="ENSSRHT00000036319.1">
    <property type="protein sequence ID" value="ENSSRHP00000035286.1"/>
    <property type="gene ID" value="ENSSRHG00000017744.1"/>
</dbReference>
<evidence type="ECO:0000313" key="8">
    <source>
        <dbReference type="Ensembl" id="ENSSRHP00000035286.1"/>
    </source>
</evidence>
<gene>
    <name evidence="8" type="primary">LOC107749075</name>
</gene>
<evidence type="ECO:0000259" key="7">
    <source>
        <dbReference type="PROSITE" id="PS50835"/>
    </source>
</evidence>
<dbReference type="InterPro" id="IPR003597">
    <property type="entry name" value="Ig_C1-set"/>
</dbReference>
<dbReference type="PROSITE" id="PS50835">
    <property type="entry name" value="IG_LIKE"/>
    <property type="match status" value="1"/>
</dbReference>
<dbReference type="PANTHER" id="PTHR19944:SF99">
    <property type="entry name" value="HLA CLASS II HISTOCOMPATIBILITY ANTIGEN, DRB1 BETA CHAIN"/>
    <property type="match status" value="1"/>
</dbReference>
<reference evidence="8" key="2">
    <citation type="submission" date="2025-09" db="UniProtKB">
        <authorList>
            <consortium name="Ensembl"/>
        </authorList>
    </citation>
    <scope>IDENTIFICATION</scope>
</reference>
<evidence type="ECO:0000256" key="2">
    <source>
        <dbReference type="ARBA" id="ARBA00022692"/>
    </source>
</evidence>
<evidence type="ECO:0000256" key="1">
    <source>
        <dbReference type="ARBA" id="ARBA00004479"/>
    </source>
</evidence>
<dbReference type="AlphaFoldDB" id="A0A673I8B4"/>
<evidence type="ECO:0000256" key="3">
    <source>
        <dbReference type="ARBA" id="ARBA00022989"/>
    </source>
</evidence>
<accession>A0A673I8B4</accession>
<dbReference type="SUPFAM" id="SSF48726">
    <property type="entry name" value="Immunoglobulin"/>
    <property type="match status" value="1"/>
</dbReference>
<dbReference type="InterPro" id="IPR014745">
    <property type="entry name" value="MHC_II_a/b_N"/>
</dbReference>
<dbReference type="GO" id="GO:0006955">
    <property type="term" value="P:immune response"/>
    <property type="evidence" value="ECO:0007669"/>
    <property type="project" value="InterPro"/>
</dbReference>
<dbReference type="InterPro" id="IPR011162">
    <property type="entry name" value="MHC_I/II-like_Ag-recog"/>
</dbReference>
<protein>
    <submittedName>
        <fullName evidence="8">H-2 class II histocompatibility antigen, E-D beta chain-like</fullName>
    </submittedName>
</protein>
<keyword evidence="4" id="KW-1015">Disulfide bond</keyword>
<dbReference type="PANTHER" id="PTHR19944">
    <property type="entry name" value="MHC CLASS II-RELATED"/>
    <property type="match status" value="1"/>
</dbReference>
<evidence type="ECO:0000313" key="9">
    <source>
        <dbReference type="Proteomes" id="UP000472270"/>
    </source>
</evidence>
<dbReference type="Pfam" id="PF07654">
    <property type="entry name" value="C1-set"/>
    <property type="match status" value="1"/>
</dbReference>
<dbReference type="InterPro" id="IPR036179">
    <property type="entry name" value="Ig-like_dom_sf"/>
</dbReference>
<keyword evidence="5" id="KW-0325">Glycoprotein</keyword>
<evidence type="ECO:0000256" key="4">
    <source>
        <dbReference type="ARBA" id="ARBA00023157"/>
    </source>
</evidence>
<keyword evidence="9" id="KW-1185">Reference proteome</keyword>
<feature type="transmembrane region" description="Helical" evidence="6">
    <location>
        <begin position="224"/>
        <end position="245"/>
    </location>
</feature>
<keyword evidence="3 6" id="KW-1133">Transmembrane helix</keyword>
<dbReference type="InterPro" id="IPR007110">
    <property type="entry name" value="Ig-like_dom"/>
</dbReference>
<dbReference type="Gene3D" id="3.10.320.10">
    <property type="entry name" value="Class II Histocompatibility Antigen, M Beta Chain, Chain B, domain 1"/>
    <property type="match status" value="1"/>
</dbReference>
<dbReference type="Gene3D" id="2.60.40.10">
    <property type="entry name" value="Immunoglobulins"/>
    <property type="match status" value="1"/>
</dbReference>
<dbReference type="Proteomes" id="UP000472270">
    <property type="component" value="Unassembled WGS sequence"/>
</dbReference>
<dbReference type="SMART" id="SM00407">
    <property type="entry name" value="IGc1"/>
    <property type="match status" value="1"/>
</dbReference>
<dbReference type="GO" id="GO:0042613">
    <property type="term" value="C:MHC class II protein complex"/>
    <property type="evidence" value="ECO:0007669"/>
    <property type="project" value="InterPro"/>
</dbReference>
<dbReference type="InterPro" id="IPR050160">
    <property type="entry name" value="MHC/Immunoglobulin"/>
</dbReference>
<sequence length="265" mass="30334">HRAFMELCCNANLPCLVNLALKSLKFISDGYYAFILQECIYSYPDLSDLVFLESYSFNKTVQLQFNSTVGKFVAFTEKDMQHAKAWNEDPNIMQLMKVNMELCKHYIQLADEIVLNKVVKPKVKLSLVKWDQDNHSTILMCSAYDFYPEQIKVSWLRDGKPMTSDMTSTLEMADGDWYYQIHTHLEYTPKSGETISCMVEHASLIKPLIYDWDPSLPEPERNKIAIGAAGLVLGIIITTAGLFYYKKKSALMGMRAIPIDHSVLM</sequence>
<feature type="domain" description="Ig-like" evidence="7">
    <location>
        <begin position="121"/>
        <end position="203"/>
    </location>
</feature>
<dbReference type="GO" id="GO:0019882">
    <property type="term" value="P:antigen processing and presentation"/>
    <property type="evidence" value="ECO:0007669"/>
    <property type="project" value="InterPro"/>
</dbReference>